<name>A0ACC1NP19_9PEZI</name>
<accession>A0ACC1NP19</accession>
<reference evidence="1" key="1">
    <citation type="submission" date="2022-10" db="EMBL/GenBank/DDBJ databases">
        <title>Genome Sequence of Xylaria curta.</title>
        <authorList>
            <person name="Buettner E."/>
        </authorList>
    </citation>
    <scope>NUCLEOTIDE SEQUENCE</scope>
    <source>
        <strain evidence="1">Babe10</strain>
    </source>
</reference>
<proteinExistence type="predicted"/>
<organism evidence="1 2">
    <name type="scientific">Xylaria curta</name>
    <dbReference type="NCBI Taxonomy" id="42375"/>
    <lineage>
        <taxon>Eukaryota</taxon>
        <taxon>Fungi</taxon>
        <taxon>Dikarya</taxon>
        <taxon>Ascomycota</taxon>
        <taxon>Pezizomycotina</taxon>
        <taxon>Sordariomycetes</taxon>
        <taxon>Xylariomycetidae</taxon>
        <taxon>Xylariales</taxon>
        <taxon>Xylariaceae</taxon>
        <taxon>Xylaria</taxon>
    </lineage>
</organism>
<sequence>MPHSPHPPAHAIANNQHRTPSVSARIEQAARVSASPRLTSQNVTRSPSVSSTRSPALAPALIPHMDTTSLLICTAEEFFTEARRGVRDVAATLDERSVHDYQKLIATGLACLEVAIGGNKLSPRLEALARLRYANILCTETNNVMEAETALTKGITLCERVATQNRFADLKYCMHFLQVQLLFSQHKEKAALIAVDARIRDAEVVKHTHWVYAFRFLKTSFYLQSLNPTEAHALENLRAIAILASQRGDRPIFAVASLLEALSHLRAMKDDAIVRIQACIAQASKYQLEDSMSIMQLDVLQLVLDLACSLQQKSPHMISQKLKALQDKMDASIKNTSWSFQDRQLLLPIHKQAMNQQIISPDTSSIISPGEDGDGYDYLAMSFWSKLEAFTTTYTYSGLALLYQQPRSDKKLFSLWEEALSQLRKNRAKIRGFAHCLEDAVQHVNWEAEATCYLHILRGLHLATSTKWDEVRYCITQLENMVAPTSGTTVVLYSMYLAGVYHQGTGNLEAAINIYSHPNFSLNVNERRGGHPKPAESEVALLTAFNLIWIMQDPAYRNDQRTQELLEQLRPLCTEHSNIEIRTAYNLVMAAIQTNPPIPMTAVKTHISTALSNAKNLADVHTLSIALNLMRAKLFQSIVGDQALKSAKAASTQARRSGNTLWMSVADGMLSQSFEVQGAMLEAQKSDRFYWLNTVECGSAALSAGRQWDPFRQAPSLGSVTAALGRSCVDSGVIDCGALRPTEFHDERNLVILSEAQQRRQTLSLPPPRPSAAFNPQIAVRDWRFGQIRVESIDVDGYKSNDAMQESLATTAAAAATVGPSMGTAGKGTKAAYLPFATAKNTNIGWGIVHLYREGSETPELRLPPREELQEEQHQPLADCTTVCIPAVPSYLSPSDFLGFIGDKYLVLMKFRDSKQARLFGQEFDGRVFNPIEPETCNVAFIRSITFDTPTAPNASFPDLNHDPFKPSTVPEYGSLKPFPPPTPDLIELPTCPVCLERMDDTTGLLTILCQHVFHCSCLQKWQGSGCPVCRHTNMSNNFASLYLPSNSTSSTPYDLEKPSTPFGSNITNLCSVCDCAEDLWICLICGNVGCGRYKRGHAKEHWMNTAHTFSLELSTQHVWDYAGDMWVHRLIRDKGDGKLVDLPGHHESRGGNQGEDVVPRAKLEGIGMEYTHLLTSQLESQRLYFEEILSKAVDKAAKASTTAERAMAQSSDAQRELRELKEEQQKLRAEIIPSLEKDLERERIRAAKSTDLARSLGKNLQEEKKVSEGLMKRIEHINKEVDSLNKKLGELELENADLRDQNHDLTMFISGQEKLKQLEAEGQLEQGEIQEGSVAIPEDKKRRKGKGKAASDPNTSNHGRGPEGRQRRRRPRSPLKQSNRTELYPMTSWKYDAFLHTFSVLVDLFFREVHPRGAWRRAQERSHLVRRSAPRNQFVDGLVLQRTLKQEANRRTGSVPVGRAQDKAKPGKGLVYMPDPINDPTLIRGIGTDFEKEAEILGPEEIRTKRPFKGQLSMFQLTGRDDIDNQGNFSNQELKGPKDGYEGTKYKLAPHTDQTEVYKAVFNRLKSGGCIGIFPEGGSHDRTELLPLKAGVAIMALGALAEDPDCGLQIVPVGMNYFHAHKFRSRAVVEFGAPFKIPDDLVEKYKNNQRRDAIAQTLDMVHQALNAVTVSSPDYDTLMCIQAARRLYNTGKKLPLPMVVELNRKLAIGFSKYKDNPRIVNLMDNLRDYNKQLHYLNIKDHQLSYAKMTLPRVIFTLLYRIAKLLVLSIGVVPGLVLFAPVFVATKYISHQKAKEALAGSSVKVQGRDVMATWKLLVAMAFAPALYNLYSISLAIKVYQDNLWGYLHNAIPFWLVYIIAWIIFPAITFAAFRIGEPNLEL</sequence>
<gene>
    <name evidence="1" type="ORF">NUW58_g6792</name>
</gene>
<protein>
    <submittedName>
        <fullName evidence="1">Uncharacterized protein</fullName>
    </submittedName>
</protein>
<dbReference type="EMBL" id="JAPDGR010001613">
    <property type="protein sequence ID" value="KAJ2981027.1"/>
    <property type="molecule type" value="Genomic_DNA"/>
</dbReference>
<comment type="caution">
    <text evidence="1">The sequence shown here is derived from an EMBL/GenBank/DDBJ whole genome shotgun (WGS) entry which is preliminary data.</text>
</comment>
<dbReference type="Proteomes" id="UP001143856">
    <property type="component" value="Unassembled WGS sequence"/>
</dbReference>
<keyword evidence="2" id="KW-1185">Reference proteome</keyword>
<evidence type="ECO:0000313" key="2">
    <source>
        <dbReference type="Proteomes" id="UP001143856"/>
    </source>
</evidence>
<evidence type="ECO:0000313" key="1">
    <source>
        <dbReference type="EMBL" id="KAJ2981027.1"/>
    </source>
</evidence>